<protein>
    <recommendedName>
        <fullName evidence="1">Methyltransferase FkbM domain-containing protein</fullName>
    </recommendedName>
</protein>
<proteinExistence type="predicted"/>
<keyword evidence="3" id="KW-1185">Reference proteome</keyword>
<dbReference type="EMBL" id="GG676180">
    <property type="protein sequence ID" value="EER12081.1"/>
    <property type="molecule type" value="Genomic_DNA"/>
</dbReference>
<name>C5KU39_PERM5</name>
<dbReference type="InterPro" id="IPR006342">
    <property type="entry name" value="FkbM_mtfrase"/>
</dbReference>
<dbReference type="Pfam" id="PF05050">
    <property type="entry name" value="Methyltransf_21"/>
    <property type="match status" value="1"/>
</dbReference>
<dbReference type="RefSeq" id="XP_002780286.1">
    <property type="nucleotide sequence ID" value="XM_002780240.1"/>
</dbReference>
<dbReference type="Gene3D" id="3.40.50.150">
    <property type="entry name" value="Vaccinia Virus protein VP39"/>
    <property type="match status" value="1"/>
</dbReference>
<dbReference type="PANTHER" id="PTHR34203:SF15">
    <property type="entry name" value="SLL1173 PROTEIN"/>
    <property type="match status" value="1"/>
</dbReference>
<evidence type="ECO:0000313" key="3">
    <source>
        <dbReference type="Proteomes" id="UP000007800"/>
    </source>
</evidence>
<accession>C5KU39</accession>
<sequence length="321" mass="36613">MFSHTGITCSWHVGRVCVQGGLNDASRSDGKCLVDSKRRHMRMFDLLRLANYDCQSKGKLIDRDRSGECFSESPLFALGSYKDAVYTFEPTPAKKSRIMKAIKKRRMENIVEFHQAAITDKTGTVKLHLECAHWKQQSKEGCISSQQDTVGAPPPWRSQEFFDKYSIDVPAYRLDEPGLIKEHITLLKVDVQGHEYQVLRGAERILREDPPDMLHLEFSPQLMKKNNQGLEGSSMLEFIYSFGYICFDCAAFTPPPLDKDKRDIERSASRFTYHKYFGSNPYDGQRDDTGSVTRVLMGRLIAARSVETVDCMQRQLSTDDA</sequence>
<dbReference type="InterPro" id="IPR052514">
    <property type="entry name" value="SAM-dependent_MTase"/>
</dbReference>
<dbReference type="InParanoid" id="C5KU39"/>
<evidence type="ECO:0000259" key="1">
    <source>
        <dbReference type="Pfam" id="PF05050"/>
    </source>
</evidence>
<evidence type="ECO:0000313" key="2">
    <source>
        <dbReference type="EMBL" id="EER12081.1"/>
    </source>
</evidence>
<dbReference type="AlphaFoldDB" id="C5KU39"/>
<dbReference type="NCBIfam" id="TIGR01444">
    <property type="entry name" value="fkbM_fam"/>
    <property type="match status" value="1"/>
</dbReference>
<dbReference type="OrthoDB" id="411251at2759"/>
<reference evidence="2 3" key="1">
    <citation type="submission" date="2008-07" db="EMBL/GenBank/DDBJ databases">
        <authorList>
            <person name="El-Sayed N."/>
            <person name="Caler E."/>
            <person name="Inman J."/>
            <person name="Amedeo P."/>
            <person name="Hass B."/>
            <person name="Wortman J."/>
        </authorList>
    </citation>
    <scope>NUCLEOTIDE SEQUENCE [LARGE SCALE GENOMIC DNA]</scope>
    <source>
        <strain evidence="3">ATCC 50983 / TXsc</strain>
    </source>
</reference>
<organism evidence="3">
    <name type="scientific">Perkinsus marinus (strain ATCC 50983 / TXsc)</name>
    <dbReference type="NCBI Taxonomy" id="423536"/>
    <lineage>
        <taxon>Eukaryota</taxon>
        <taxon>Sar</taxon>
        <taxon>Alveolata</taxon>
        <taxon>Perkinsozoa</taxon>
        <taxon>Perkinsea</taxon>
        <taxon>Perkinsida</taxon>
        <taxon>Perkinsidae</taxon>
        <taxon>Perkinsus</taxon>
    </lineage>
</organism>
<feature type="domain" description="Methyltransferase FkbM" evidence="1">
    <location>
        <begin position="78"/>
        <end position="245"/>
    </location>
</feature>
<dbReference type="PANTHER" id="PTHR34203">
    <property type="entry name" value="METHYLTRANSFERASE, FKBM FAMILY PROTEIN"/>
    <property type="match status" value="1"/>
</dbReference>
<dbReference type="SUPFAM" id="SSF53335">
    <property type="entry name" value="S-adenosyl-L-methionine-dependent methyltransferases"/>
    <property type="match status" value="1"/>
</dbReference>
<dbReference type="Proteomes" id="UP000007800">
    <property type="component" value="Unassembled WGS sequence"/>
</dbReference>
<dbReference type="GeneID" id="9060993"/>
<dbReference type="InterPro" id="IPR029063">
    <property type="entry name" value="SAM-dependent_MTases_sf"/>
</dbReference>
<gene>
    <name evidence="2" type="ORF">Pmar_PMAR019186</name>
</gene>